<keyword evidence="2" id="KW-0732">Signal</keyword>
<evidence type="ECO:0000313" key="4">
    <source>
        <dbReference type="Proteomes" id="UP000298652"/>
    </source>
</evidence>
<evidence type="ECO:0000256" key="2">
    <source>
        <dbReference type="SAM" id="SignalP"/>
    </source>
</evidence>
<feature type="compositionally biased region" description="Basic and acidic residues" evidence="1">
    <location>
        <begin position="136"/>
        <end position="145"/>
    </location>
</feature>
<organism evidence="3 4">
    <name type="scientific">Setaria viridis</name>
    <name type="common">Green bristlegrass</name>
    <name type="synonym">Setaria italica subsp. viridis</name>
    <dbReference type="NCBI Taxonomy" id="4556"/>
    <lineage>
        <taxon>Eukaryota</taxon>
        <taxon>Viridiplantae</taxon>
        <taxon>Streptophyta</taxon>
        <taxon>Embryophyta</taxon>
        <taxon>Tracheophyta</taxon>
        <taxon>Spermatophyta</taxon>
        <taxon>Magnoliopsida</taxon>
        <taxon>Liliopsida</taxon>
        <taxon>Poales</taxon>
        <taxon>Poaceae</taxon>
        <taxon>PACMAD clade</taxon>
        <taxon>Panicoideae</taxon>
        <taxon>Panicodae</taxon>
        <taxon>Paniceae</taxon>
        <taxon>Cenchrinae</taxon>
        <taxon>Setaria</taxon>
    </lineage>
</organism>
<feature type="region of interest" description="Disordered" evidence="1">
    <location>
        <begin position="136"/>
        <end position="158"/>
    </location>
</feature>
<reference evidence="3" key="1">
    <citation type="submission" date="2019-03" db="EMBL/GenBank/DDBJ databases">
        <title>WGS assembly of Setaria viridis.</title>
        <authorList>
            <person name="Huang P."/>
            <person name="Jenkins J."/>
            <person name="Grimwood J."/>
            <person name="Barry K."/>
            <person name="Healey A."/>
            <person name="Mamidi S."/>
            <person name="Sreedasyam A."/>
            <person name="Shu S."/>
            <person name="Feldman M."/>
            <person name="Wu J."/>
            <person name="Yu Y."/>
            <person name="Chen C."/>
            <person name="Johnson J."/>
            <person name="Rokhsar D."/>
            <person name="Baxter I."/>
            <person name="Schmutz J."/>
            <person name="Brutnell T."/>
            <person name="Kellogg E."/>
        </authorList>
    </citation>
    <scope>NUCLEOTIDE SEQUENCE [LARGE SCALE GENOMIC DNA]</scope>
</reference>
<proteinExistence type="predicted"/>
<dbReference type="EMBL" id="CM016560">
    <property type="protein sequence ID" value="TKV90447.1"/>
    <property type="molecule type" value="Genomic_DNA"/>
</dbReference>
<dbReference type="AlphaFoldDB" id="A0A4U6SPD0"/>
<name>A0A4U6SPD0_SETVI</name>
<dbReference type="Proteomes" id="UP000298652">
    <property type="component" value="Chromosome 9"/>
</dbReference>
<gene>
    <name evidence="3" type="ORF">SEVIR_9G029700v2</name>
</gene>
<accession>A0A4U6SPD0</accession>
<sequence>MLRPCRVGGGLRSLLLLLLFTVLLSVATFSLHSPDPLVVIDAPPWKPQLIRPRVGTERALAVVVHRAAGRLVGARGGGGGSETLFHWKSIRWAVRPLGSNRERFRALILPGGATAASWSERHCAVDGREAEELMETTKDRIEPARRRSPVASRGRNNF</sequence>
<protein>
    <submittedName>
        <fullName evidence="3">Uncharacterized protein</fullName>
    </submittedName>
</protein>
<evidence type="ECO:0000256" key="1">
    <source>
        <dbReference type="SAM" id="MobiDB-lite"/>
    </source>
</evidence>
<evidence type="ECO:0000313" key="3">
    <source>
        <dbReference type="EMBL" id="TKV90447.1"/>
    </source>
</evidence>
<feature type="signal peptide" evidence="2">
    <location>
        <begin position="1"/>
        <end position="27"/>
    </location>
</feature>
<dbReference type="Gramene" id="TKV90447">
    <property type="protein sequence ID" value="TKV90447"/>
    <property type="gene ID" value="SEVIR_9G029700v2"/>
</dbReference>
<keyword evidence="4" id="KW-1185">Reference proteome</keyword>
<feature type="chain" id="PRO_5020731903" evidence="2">
    <location>
        <begin position="28"/>
        <end position="158"/>
    </location>
</feature>